<dbReference type="Pfam" id="PF04082">
    <property type="entry name" value="Fungal_trans"/>
    <property type="match status" value="1"/>
</dbReference>
<protein>
    <recommendedName>
        <fullName evidence="8">Zn(2)-C6 fungal-type domain-containing protein</fullName>
    </recommendedName>
</protein>
<dbReference type="Pfam" id="PF00172">
    <property type="entry name" value="Zn_clus"/>
    <property type="match status" value="1"/>
</dbReference>
<accession>A0AAD4CDX6</accession>
<feature type="region of interest" description="Disordered" evidence="7">
    <location>
        <begin position="72"/>
        <end position="97"/>
    </location>
</feature>
<organism evidence="9 10">
    <name type="scientific">Aspergillus nanangensis</name>
    <dbReference type="NCBI Taxonomy" id="2582783"/>
    <lineage>
        <taxon>Eukaryota</taxon>
        <taxon>Fungi</taxon>
        <taxon>Dikarya</taxon>
        <taxon>Ascomycota</taxon>
        <taxon>Pezizomycotina</taxon>
        <taxon>Eurotiomycetes</taxon>
        <taxon>Eurotiomycetidae</taxon>
        <taxon>Eurotiales</taxon>
        <taxon>Aspergillaceae</taxon>
        <taxon>Aspergillus</taxon>
        <taxon>Aspergillus subgen. Circumdati</taxon>
    </lineage>
</organism>
<keyword evidence="4" id="KW-0238">DNA-binding</keyword>
<feature type="domain" description="Zn(2)-C6 fungal-type" evidence="8">
    <location>
        <begin position="36"/>
        <end position="72"/>
    </location>
</feature>
<dbReference type="InterPro" id="IPR001138">
    <property type="entry name" value="Zn2Cys6_DnaBD"/>
</dbReference>
<evidence type="ECO:0000256" key="1">
    <source>
        <dbReference type="ARBA" id="ARBA00022723"/>
    </source>
</evidence>
<dbReference type="GO" id="GO:0006351">
    <property type="term" value="P:DNA-templated transcription"/>
    <property type="evidence" value="ECO:0007669"/>
    <property type="project" value="InterPro"/>
</dbReference>
<feature type="region of interest" description="Disordered" evidence="7">
    <location>
        <begin position="119"/>
        <end position="219"/>
    </location>
</feature>
<dbReference type="InterPro" id="IPR052073">
    <property type="entry name" value="Amide_Lactam_Regulators"/>
</dbReference>
<feature type="compositionally biased region" description="Low complexity" evidence="7">
    <location>
        <begin position="10"/>
        <end position="26"/>
    </location>
</feature>
<feature type="compositionally biased region" description="Low complexity" evidence="7">
    <location>
        <begin position="206"/>
        <end position="218"/>
    </location>
</feature>
<sequence>MDVCTSPRLPAESADPPQPQPSSSRPAKGRRRARAVCRRCHEKKIKCDLESRRRASNQPCFNCAHSKSECSLRPSRRNARPIDSEEGTTASDFQGRLLPSMSETFNDISYSNRQPNAYGLLSLPPATQPGSGQRPRTSGISLTQAPLGSPATGNTPVDPLQHAFGAVNPLVTDDQPALESGHPSSQNPQASYLDESGYMPLLSHKQPTPSQPSGGPTTIDIHVSIHPLSSALRLSYTEIVLKHCRTFCPVLDGATLQIPEFQNSLALQQSIGLVGSAIQPSLLHHDSPATYYENAKRLIQGGYEPNPLAAIIAVMLFYWRAASPPTVVSMDSVWWWVGVSVRQAQEIGLHREPKMDQPLRAGESIGLRRRIWWTLFWIRLCTIVGRVGDHLRRNPSSTQVHQGLLDELRNWAHALPEALQLPFSNTVTSPSAFDADLYQLHLPYLACITLLHLKKSAHSIPTAYPAAILSASCTARIFEEFLVRGSLRFLQGMSGWYTAVAILALLYGRRDSSLQHAADSHIRVLRIALREMGKYWGSAKMYDISIEKLLNREHMSGFTADTLQENVDLGPGTGAASKAPASFERQDGPNKYFPGTSTQTSPLFELLLPNDEHTPFSELDHANDLSFMLYDIFDNPVDGVNYDLSGQLTGWGMSPNQ</sequence>
<dbReference type="InterPro" id="IPR007219">
    <property type="entry name" value="XnlR_reg_dom"/>
</dbReference>
<reference evidence="9" key="2">
    <citation type="submission" date="2020-02" db="EMBL/GenBank/DDBJ databases">
        <authorList>
            <person name="Gilchrist C.L.M."/>
            <person name="Chooi Y.-H."/>
        </authorList>
    </citation>
    <scope>NUCLEOTIDE SEQUENCE</scope>
    <source>
        <strain evidence="9">MST-FP2251</strain>
    </source>
</reference>
<evidence type="ECO:0000313" key="10">
    <source>
        <dbReference type="Proteomes" id="UP001194746"/>
    </source>
</evidence>
<name>A0AAD4CDX6_ASPNN</name>
<keyword evidence="1" id="KW-0479">Metal-binding</keyword>
<comment type="caution">
    <text evidence="9">The sequence shown here is derived from an EMBL/GenBank/DDBJ whole genome shotgun (WGS) entry which is preliminary data.</text>
</comment>
<dbReference type="InterPro" id="IPR036864">
    <property type="entry name" value="Zn2-C6_fun-type_DNA-bd_sf"/>
</dbReference>
<keyword evidence="3" id="KW-0805">Transcription regulation</keyword>
<dbReference type="SMART" id="SM00066">
    <property type="entry name" value="GAL4"/>
    <property type="match status" value="1"/>
</dbReference>
<dbReference type="CDD" id="cd00067">
    <property type="entry name" value="GAL4"/>
    <property type="match status" value="1"/>
</dbReference>
<evidence type="ECO:0000256" key="7">
    <source>
        <dbReference type="SAM" id="MobiDB-lite"/>
    </source>
</evidence>
<gene>
    <name evidence="9" type="ORF">FE257_001700</name>
</gene>
<evidence type="ECO:0000256" key="5">
    <source>
        <dbReference type="ARBA" id="ARBA00023163"/>
    </source>
</evidence>
<dbReference type="PANTHER" id="PTHR47171:SF5">
    <property type="entry name" value="ZN(II)2CYS6 TRANSCRIPTION FACTOR (EUROFUNG)"/>
    <property type="match status" value="1"/>
</dbReference>
<dbReference type="GO" id="GO:0008270">
    <property type="term" value="F:zinc ion binding"/>
    <property type="evidence" value="ECO:0007669"/>
    <property type="project" value="InterPro"/>
</dbReference>
<keyword evidence="10" id="KW-1185">Reference proteome</keyword>
<reference evidence="9" key="1">
    <citation type="journal article" date="2019" name="Beilstein J. Org. Chem.">
        <title>Nanangenines: drimane sesquiterpenoids as the dominant metabolite cohort of a novel Australian fungus, Aspergillus nanangensis.</title>
        <authorList>
            <person name="Lacey H.J."/>
            <person name="Gilchrist C.L.M."/>
            <person name="Crombie A."/>
            <person name="Kalaitzis J.A."/>
            <person name="Vuong D."/>
            <person name="Rutledge P.J."/>
            <person name="Turner P."/>
            <person name="Pitt J.I."/>
            <person name="Lacey E."/>
            <person name="Chooi Y.H."/>
            <person name="Piggott A.M."/>
        </authorList>
    </citation>
    <scope>NUCLEOTIDE SEQUENCE</scope>
    <source>
        <strain evidence="9">MST-FP2251</strain>
    </source>
</reference>
<dbReference type="PANTHER" id="PTHR47171">
    <property type="entry name" value="FARA-RELATED"/>
    <property type="match status" value="1"/>
</dbReference>
<dbReference type="GO" id="GO:0003677">
    <property type="term" value="F:DNA binding"/>
    <property type="evidence" value="ECO:0007669"/>
    <property type="project" value="UniProtKB-KW"/>
</dbReference>
<evidence type="ECO:0000259" key="8">
    <source>
        <dbReference type="PROSITE" id="PS50048"/>
    </source>
</evidence>
<keyword evidence="6" id="KW-0539">Nucleus</keyword>
<feature type="region of interest" description="Disordered" evidence="7">
    <location>
        <begin position="1"/>
        <end position="33"/>
    </location>
</feature>
<dbReference type="PROSITE" id="PS00463">
    <property type="entry name" value="ZN2_CY6_FUNGAL_1"/>
    <property type="match status" value="1"/>
</dbReference>
<keyword evidence="2" id="KW-0862">Zinc</keyword>
<dbReference type="AlphaFoldDB" id="A0AAD4CDX6"/>
<evidence type="ECO:0000256" key="6">
    <source>
        <dbReference type="ARBA" id="ARBA00023242"/>
    </source>
</evidence>
<dbReference type="EMBL" id="VCAU01000120">
    <property type="protein sequence ID" value="KAF9884512.1"/>
    <property type="molecule type" value="Genomic_DNA"/>
</dbReference>
<evidence type="ECO:0000256" key="4">
    <source>
        <dbReference type="ARBA" id="ARBA00023125"/>
    </source>
</evidence>
<dbReference type="GO" id="GO:0009893">
    <property type="term" value="P:positive regulation of metabolic process"/>
    <property type="evidence" value="ECO:0007669"/>
    <property type="project" value="UniProtKB-ARBA"/>
</dbReference>
<keyword evidence="5" id="KW-0804">Transcription</keyword>
<evidence type="ECO:0000313" key="9">
    <source>
        <dbReference type="EMBL" id="KAF9884512.1"/>
    </source>
</evidence>
<dbReference type="PROSITE" id="PS50048">
    <property type="entry name" value="ZN2_CY6_FUNGAL_2"/>
    <property type="match status" value="1"/>
</dbReference>
<dbReference type="CDD" id="cd12148">
    <property type="entry name" value="fungal_TF_MHR"/>
    <property type="match status" value="1"/>
</dbReference>
<dbReference type="Proteomes" id="UP001194746">
    <property type="component" value="Unassembled WGS sequence"/>
</dbReference>
<proteinExistence type="predicted"/>
<dbReference type="GO" id="GO:0000981">
    <property type="term" value="F:DNA-binding transcription factor activity, RNA polymerase II-specific"/>
    <property type="evidence" value="ECO:0007669"/>
    <property type="project" value="InterPro"/>
</dbReference>
<dbReference type="SUPFAM" id="SSF57701">
    <property type="entry name" value="Zn2/Cys6 DNA-binding domain"/>
    <property type="match status" value="1"/>
</dbReference>
<dbReference type="Gene3D" id="4.10.240.10">
    <property type="entry name" value="Zn(2)-C6 fungal-type DNA-binding domain"/>
    <property type="match status" value="1"/>
</dbReference>
<evidence type="ECO:0000256" key="2">
    <source>
        <dbReference type="ARBA" id="ARBA00022833"/>
    </source>
</evidence>
<feature type="region of interest" description="Disordered" evidence="7">
    <location>
        <begin position="569"/>
        <end position="595"/>
    </location>
</feature>
<evidence type="ECO:0000256" key="3">
    <source>
        <dbReference type="ARBA" id="ARBA00023015"/>
    </source>
</evidence>
<feature type="compositionally biased region" description="Polar residues" evidence="7">
    <location>
        <begin position="128"/>
        <end position="155"/>
    </location>
</feature>